<evidence type="ECO:0000313" key="2">
    <source>
        <dbReference type="EMBL" id="MDO4841514.1"/>
    </source>
</evidence>
<evidence type="ECO:0000256" key="1">
    <source>
        <dbReference type="SAM" id="Coils"/>
    </source>
</evidence>
<evidence type="ECO:0000313" key="3">
    <source>
        <dbReference type="Proteomes" id="UP001168575"/>
    </source>
</evidence>
<keyword evidence="3" id="KW-1185">Reference proteome</keyword>
<comment type="caution">
    <text evidence="2">The sequence shown here is derived from an EMBL/GenBank/DDBJ whole genome shotgun (WGS) entry which is preliminary data.</text>
</comment>
<dbReference type="AlphaFoldDB" id="A0AA43UB35"/>
<keyword evidence="1" id="KW-0175">Coiled coil</keyword>
<gene>
    <name evidence="2" type="ORF">Q3982_02415</name>
</gene>
<sequence length="91" mass="10314">MSSIEIISKIESLKEWEALAAEAAAEIEALKDTIKKEMDARGVEELEAGQYIARFTTVISNRLDTTALKKDNNELYQQYLKQTTSRRFSVA</sequence>
<feature type="coiled-coil region" evidence="1">
    <location>
        <begin position="13"/>
        <end position="40"/>
    </location>
</feature>
<reference evidence="2" key="1">
    <citation type="submission" date="2023-07" db="EMBL/GenBank/DDBJ databases">
        <title>Between Cages and Wild: Unraveling the Impact of Captivity on Animal Microbiomes and Antimicrobial Resistance.</title>
        <authorList>
            <person name="Schmartz G.P."/>
            <person name="Rehner J."/>
            <person name="Schuff M.J."/>
            <person name="Becker S.L."/>
            <person name="Kravczyk M."/>
            <person name="Gurevich A."/>
            <person name="Francke R."/>
            <person name="Mueller R."/>
            <person name="Keller V."/>
            <person name="Keller A."/>
        </authorList>
    </citation>
    <scope>NUCLEOTIDE SEQUENCE</scope>
    <source>
        <strain evidence="2">S12M_St_49</strain>
    </source>
</reference>
<accession>A0AA43UB35</accession>
<protein>
    <submittedName>
        <fullName evidence="2">Uncharacterized protein</fullName>
    </submittedName>
</protein>
<dbReference type="Proteomes" id="UP001168575">
    <property type="component" value="Unassembled WGS sequence"/>
</dbReference>
<proteinExistence type="predicted"/>
<organism evidence="2 3">
    <name type="scientific">Phoenicibacter congonensis</name>
    <dbReference type="NCBI Taxonomy" id="1944646"/>
    <lineage>
        <taxon>Bacteria</taxon>
        <taxon>Bacillati</taxon>
        <taxon>Actinomycetota</taxon>
        <taxon>Coriobacteriia</taxon>
        <taxon>Eggerthellales</taxon>
        <taxon>Eggerthellaceae</taxon>
        <taxon>Phoenicibacter</taxon>
    </lineage>
</organism>
<name>A0AA43UB35_9ACTN</name>
<dbReference type="EMBL" id="JAUMVS010000023">
    <property type="protein sequence ID" value="MDO4841514.1"/>
    <property type="molecule type" value="Genomic_DNA"/>
</dbReference>